<reference evidence="1" key="1">
    <citation type="journal article" date="2014" name="Front. Microbiol.">
        <title>High frequency of phylogenetically diverse reductive dehalogenase-homologous genes in deep subseafloor sedimentary metagenomes.</title>
        <authorList>
            <person name="Kawai M."/>
            <person name="Futagami T."/>
            <person name="Toyoda A."/>
            <person name="Takaki Y."/>
            <person name="Nishi S."/>
            <person name="Hori S."/>
            <person name="Arai W."/>
            <person name="Tsubouchi T."/>
            <person name="Morono Y."/>
            <person name="Uchiyama I."/>
            <person name="Ito T."/>
            <person name="Fujiyama A."/>
            <person name="Inagaki F."/>
            <person name="Takami H."/>
        </authorList>
    </citation>
    <scope>NUCLEOTIDE SEQUENCE</scope>
    <source>
        <strain evidence="1">Expedition CK06-06</strain>
    </source>
</reference>
<dbReference type="AlphaFoldDB" id="X0YBC9"/>
<gene>
    <name evidence="1" type="ORF">S01H1_78475</name>
</gene>
<comment type="caution">
    <text evidence="1">The sequence shown here is derived from an EMBL/GenBank/DDBJ whole genome shotgun (WGS) entry which is preliminary data.</text>
</comment>
<evidence type="ECO:0000313" key="1">
    <source>
        <dbReference type="EMBL" id="GAG46008.1"/>
    </source>
</evidence>
<dbReference type="EMBL" id="BARS01052819">
    <property type="protein sequence ID" value="GAG46008.1"/>
    <property type="molecule type" value="Genomic_DNA"/>
</dbReference>
<organism evidence="1">
    <name type="scientific">marine sediment metagenome</name>
    <dbReference type="NCBI Taxonomy" id="412755"/>
    <lineage>
        <taxon>unclassified sequences</taxon>
        <taxon>metagenomes</taxon>
        <taxon>ecological metagenomes</taxon>
    </lineage>
</organism>
<proteinExistence type="predicted"/>
<protein>
    <submittedName>
        <fullName evidence="1">Uncharacterized protein</fullName>
    </submittedName>
</protein>
<accession>X0YBC9</accession>
<name>X0YBC9_9ZZZZ</name>
<sequence length="59" mass="6651">MTVFAKDMWGTAPKRVTKSLTESFGSYDKNKKLAGGWKMPSQFRKAFDGRSNKIFGGMQ</sequence>